<keyword evidence="2" id="KW-1185">Reference proteome</keyword>
<evidence type="ECO:0000313" key="2">
    <source>
        <dbReference type="Proteomes" id="UP000789901"/>
    </source>
</evidence>
<protein>
    <submittedName>
        <fullName evidence="1">20625_t:CDS:1</fullName>
    </submittedName>
</protein>
<organism evidence="1 2">
    <name type="scientific">Gigaspora margarita</name>
    <dbReference type="NCBI Taxonomy" id="4874"/>
    <lineage>
        <taxon>Eukaryota</taxon>
        <taxon>Fungi</taxon>
        <taxon>Fungi incertae sedis</taxon>
        <taxon>Mucoromycota</taxon>
        <taxon>Glomeromycotina</taxon>
        <taxon>Glomeromycetes</taxon>
        <taxon>Diversisporales</taxon>
        <taxon>Gigasporaceae</taxon>
        <taxon>Gigaspora</taxon>
    </lineage>
</organism>
<name>A0ABN7VWS8_GIGMA</name>
<gene>
    <name evidence="1" type="ORF">GMARGA_LOCUS23194</name>
</gene>
<evidence type="ECO:0000313" key="1">
    <source>
        <dbReference type="EMBL" id="CAG8801438.1"/>
    </source>
</evidence>
<reference evidence="1 2" key="1">
    <citation type="submission" date="2021-06" db="EMBL/GenBank/DDBJ databases">
        <authorList>
            <person name="Kallberg Y."/>
            <person name="Tangrot J."/>
            <person name="Rosling A."/>
        </authorList>
    </citation>
    <scope>NUCLEOTIDE SEQUENCE [LARGE SCALE GENOMIC DNA]</scope>
    <source>
        <strain evidence="1 2">120-4 pot B 10/14</strain>
    </source>
</reference>
<sequence length="192" mass="23005">MLKNKILNELWDIIENAENNKLRKDIRTLDKWCRKLRKNKEKGIIVQKVKELERFIDPLKNHWGLKVVEPLLEEVTEEEWEEALKQTKSKFAPASRCLKEGSMPRKWKLSILYPILKQENWRYRLNNVRSILLIETFKKSVIRVLNNRLGSILKQRDILKERNFAGLQEEVSTGMYQDPRSDSRVYFKPVQK</sequence>
<dbReference type="Proteomes" id="UP000789901">
    <property type="component" value="Unassembled WGS sequence"/>
</dbReference>
<accession>A0ABN7VWS8</accession>
<proteinExistence type="predicted"/>
<dbReference type="EMBL" id="CAJVQB010023258">
    <property type="protein sequence ID" value="CAG8801438.1"/>
    <property type="molecule type" value="Genomic_DNA"/>
</dbReference>
<comment type="caution">
    <text evidence="1">The sequence shown here is derived from an EMBL/GenBank/DDBJ whole genome shotgun (WGS) entry which is preliminary data.</text>
</comment>